<proteinExistence type="predicted"/>
<sequence>MYDRVRFENPTAFMPFTNLTCLAMLNLRGRIPPWAKCIANILIASPAMESLSISLSESSFEGTSSLMNCEEILQSFMVDICARYAKEQEPLRLKRLHLDDYIMPPKRQNLELLTDLTVLEEISVYNNCEIEDAEYKIDFSIFSPEISPSLKVISFHELPDEIWQGFAGSCVGTRPIELRFSHHIGDEEETYRFLQDYLGPKIPDRRFPQQHGPTTCPDGNTLEDVDSQEQLTLLGINIRYYNLVRLGKPHYVTNICDTISKLPRLEALWLDGSKTNRTLMESNAWHNSAMELARAGPLLTYIRIHGVPWQACREPELKLIYLDEWDDEEVRPDFFDTEYPSAWANIQR</sequence>
<dbReference type="HOGENOM" id="CLU_797366_0_0_1"/>
<gene>
    <name evidence="1" type="ORF">VHEMI08130</name>
</gene>
<protein>
    <recommendedName>
        <fullName evidence="3">F-box domain-containing protein</fullName>
    </recommendedName>
</protein>
<dbReference type="Proteomes" id="UP000039046">
    <property type="component" value="Unassembled WGS sequence"/>
</dbReference>
<evidence type="ECO:0008006" key="3">
    <source>
        <dbReference type="Google" id="ProtNLM"/>
    </source>
</evidence>
<evidence type="ECO:0000313" key="2">
    <source>
        <dbReference type="Proteomes" id="UP000039046"/>
    </source>
</evidence>
<dbReference type="AlphaFoldDB" id="A0A0A1TCG7"/>
<dbReference type="EMBL" id="CDHN01000004">
    <property type="protein sequence ID" value="CEJ92479.1"/>
    <property type="molecule type" value="Genomic_DNA"/>
</dbReference>
<reference evidence="1 2" key="1">
    <citation type="journal article" date="2015" name="Genome Announc.">
        <title>Draft Genome Sequence and Gene Annotation of the Entomopathogenic Fungus Verticillium hemipterigenum.</title>
        <authorList>
            <person name="Horn F."/>
            <person name="Habel A."/>
            <person name="Scharf D.H."/>
            <person name="Dworschak J."/>
            <person name="Brakhage A.A."/>
            <person name="Guthke R."/>
            <person name="Hertweck C."/>
            <person name="Linde J."/>
        </authorList>
    </citation>
    <scope>NUCLEOTIDE SEQUENCE [LARGE SCALE GENOMIC DNA]</scope>
</reference>
<accession>A0A0A1TCG7</accession>
<name>A0A0A1TCG7_9HYPO</name>
<keyword evidence="2" id="KW-1185">Reference proteome</keyword>
<dbReference type="STRING" id="1531966.A0A0A1TCG7"/>
<organism evidence="1 2">
    <name type="scientific">[Torrubiella] hemipterigena</name>
    <dbReference type="NCBI Taxonomy" id="1531966"/>
    <lineage>
        <taxon>Eukaryota</taxon>
        <taxon>Fungi</taxon>
        <taxon>Dikarya</taxon>
        <taxon>Ascomycota</taxon>
        <taxon>Pezizomycotina</taxon>
        <taxon>Sordariomycetes</taxon>
        <taxon>Hypocreomycetidae</taxon>
        <taxon>Hypocreales</taxon>
        <taxon>Clavicipitaceae</taxon>
        <taxon>Clavicipitaceae incertae sedis</taxon>
        <taxon>'Torrubiella' clade</taxon>
    </lineage>
</organism>
<evidence type="ECO:0000313" key="1">
    <source>
        <dbReference type="EMBL" id="CEJ92479.1"/>
    </source>
</evidence>